<evidence type="ECO:0000259" key="3">
    <source>
        <dbReference type="PROSITE" id="PS50206"/>
    </source>
</evidence>
<dbReference type="SUPFAM" id="SSF52821">
    <property type="entry name" value="Rhodanese/Cell cycle control phosphatase"/>
    <property type="match status" value="2"/>
</dbReference>
<proteinExistence type="predicted"/>
<feature type="domain" description="Rhodanese" evidence="3">
    <location>
        <begin position="17"/>
        <end position="136"/>
    </location>
</feature>
<keyword evidence="1" id="KW-0808">Transferase</keyword>
<dbReference type="CDD" id="cd01448">
    <property type="entry name" value="TST_Repeat_1"/>
    <property type="match status" value="1"/>
</dbReference>
<dbReference type="PANTHER" id="PTHR11364">
    <property type="entry name" value="THIOSULFATE SULFERTANSFERASE"/>
    <property type="match status" value="1"/>
</dbReference>
<accession>A0ABT1TS77</accession>
<protein>
    <submittedName>
        <fullName evidence="4">Sulfurtransferase</fullName>
    </submittedName>
</protein>
<keyword evidence="5" id="KW-1185">Reference proteome</keyword>
<evidence type="ECO:0000313" key="5">
    <source>
        <dbReference type="Proteomes" id="UP001524570"/>
    </source>
</evidence>
<organism evidence="4 5">
    <name type="scientific">Methylomonas rosea</name>
    <dbReference type="NCBI Taxonomy" id="2952227"/>
    <lineage>
        <taxon>Bacteria</taxon>
        <taxon>Pseudomonadati</taxon>
        <taxon>Pseudomonadota</taxon>
        <taxon>Gammaproteobacteria</taxon>
        <taxon>Methylococcales</taxon>
        <taxon>Methylococcaceae</taxon>
        <taxon>Methylomonas</taxon>
    </lineage>
</organism>
<evidence type="ECO:0000313" key="4">
    <source>
        <dbReference type="EMBL" id="MCQ8117594.1"/>
    </source>
</evidence>
<name>A0ABT1TS77_9GAMM</name>
<dbReference type="PROSITE" id="PS50206">
    <property type="entry name" value="RHODANESE_3"/>
    <property type="match status" value="2"/>
</dbReference>
<dbReference type="Gene3D" id="3.40.250.10">
    <property type="entry name" value="Rhodanese-like domain"/>
    <property type="match status" value="2"/>
</dbReference>
<keyword evidence="2" id="KW-0677">Repeat</keyword>
<sequence>MSYTTLVSAETLATNLNNPDWRIFDCRFSLADVTAGQKAYRQGHIPGARYADLNQDLSSPVRSYTGRHPLPDFRVLGKKLGDWGANNRSQIVVYDDAGGAFAGRMWWLLRTMGHSYVAVLDGGFGHWKKQGLPVTTKLPQITASQFRIYLDNQQWLNADQVTDGLATRKIALIDARTPERFHGQQEPIDPIAGHVPKALNRPLQTNLDKSGLFLPADQLRQQFSKLLAPYPAEQVAHMCGSGVTACHNLLAMEIAGLSGSKLYAGSWSEWITNRNRPVATA</sequence>
<dbReference type="Pfam" id="PF00581">
    <property type="entry name" value="Rhodanese"/>
    <property type="match status" value="2"/>
</dbReference>
<dbReference type="PANTHER" id="PTHR11364:SF27">
    <property type="entry name" value="SULFURTRANSFERASE"/>
    <property type="match status" value="1"/>
</dbReference>
<reference evidence="4 5" key="1">
    <citation type="submission" date="2022-07" db="EMBL/GenBank/DDBJ databases">
        <title>Methylomonas rivi sp. nov., Methylomonas rosea sp. nov., Methylomonas aureus sp. nov. and Methylomonas subterranea sp. nov., four novel methanotrophs isolated from a freshwater creek and the deep terrestrial subsurface.</title>
        <authorList>
            <person name="Abin C."/>
            <person name="Sankaranarayanan K."/>
            <person name="Garner C."/>
            <person name="Sindelar R."/>
            <person name="Kotary K."/>
            <person name="Garner R."/>
            <person name="Barclay S."/>
            <person name="Lawson P."/>
            <person name="Krumholz L."/>
        </authorList>
    </citation>
    <scope>NUCLEOTIDE SEQUENCE [LARGE SCALE GENOMIC DNA]</scope>
    <source>
        <strain evidence="4 5">WSC-7</strain>
    </source>
</reference>
<dbReference type="InterPro" id="IPR036873">
    <property type="entry name" value="Rhodanese-like_dom_sf"/>
</dbReference>
<dbReference type="SMART" id="SM00450">
    <property type="entry name" value="RHOD"/>
    <property type="match status" value="2"/>
</dbReference>
<comment type="caution">
    <text evidence="4">The sequence shown here is derived from an EMBL/GenBank/DDBJ whole genome shotgun (WGS) entry which is preliminary data.</text>
</comment>
<feature type="domain" description="Rhodanese" evidence="3">
    <location>
        <begin position="166"/>
        <end position="279"/>
    </location>
</feature>
<evidence type="ECO:0000256" key="2">
    <source>
        <dbReference type="ARBA" id="ARBA00022737"/>
    </source>
</evidence>
<dbReference type="EMBL" id="JANIBL010000023">
    <property type="protein sequence ID" value="MCQ8117594.1"/>
    <property type="molecule type" value="Genomic_DNA"/>
</dbReference>
<dbReference type="InterPro" id="IPR001763">
    <property type="entry name" value="Rhodanese-like_dom"/>
</dbReference>
<dbReference type="CDD" id="cd01449">
    <property type="entry name" value="TST_Repeat_2"/>
    <property type="match status" value="1"/>
</dbReference>
<dbReference type="InterPro" id="IPR045078">
    <property type="entry name" value="TST/MPST-like"/>
</dbReference>
<dbReference type="Proteomes" id="UP001524570">
    <property type="component" value="Unassembled WGS sequence"/>
</dbReference>
<dbReference type="RefSeq" id="WP_256606714.1">
    <property type="nucleotide sequence ID" value="NZ_JANIBL010000023.1"/>
</dbReference>
<gene>
    <name evidence="4" type="ORF">NP589_09155</name>
</gene>
<evidence type="ECO:0000256" key="1">
    <source>
        <dbReference type="ARBA" id="ARBA00022679"/>
    </source>
</evidence>